<dbReference type="PANTHER" id="PTHR36312:SF1">
    <property type="entry name" value="OS01G0594500 PROTEIN"/>
    <property type="match status" value="1"/>
</dbReference>
<organism evidence="2 3">
    <name type="scientific">Trapa natans</name>
    <name type="common">Water chestnut</name>
    <dbReference type="NCBI Taxonomy" id="22666"/>
    <lineage>
        <taxon>Eukaryota</taxon>
        <taxon>Viridiplantae</taxon>
        <taxon>Streptophyta</taxon>
        <taxon>Embryophyta</taxon>
        <taxon>Tracheophyta</taxon>
        <taxon>Spermatophyta</taxon>
        <taxon>Magnoliopsida</taxon>
        <taxon>eudicotyledons</taxon>
        <taxon>Gunneridae</taxon>
        <taxon>Pentapetalae</taxon>
        <taxon>rosids</taxon>
        <taxon>malvids</taxon>
        <taxon>Myrtales</taxon>
        <taxon>Lythraceae</taxon>
        <taxon>Trapa</taxon>
    </lineage>
</organism>
<dbReference type="PANTHER" id="PTHR36312">
    <property type="entry name" value="THIONIN-LIKE PROTEIN 1"/>
    <property type="match status" value="1"/>
</dbReference>
<dbReference type="EMBL" id="JAXQNO010000012">
    <property type="protein sequence ID" value="KAK4787754.1"/>
    <property type="molecule type" value="Genomic_DNA"/>
</dbReference>
<reference evidence="2 3" key="1">
    <citation type="journal article" date="2023" name="Hortic Res">
        <title>Pangenome of water caltrop reveals structural variations and asymmetric subgenome divergence after allopolyploidization.</title>
        <authorList>
            <person name="Zhang X."/>
            <person name="Chen Y."/>
            <person name="Wang L."/>
            <person name="Yuan Y."/>
            <person name="Fang M."/>
            <person name="Shi L."/>
            <person name="Lu R."/>
            <person name="Comes H.P."/>
            <person name="Ma Y."/>
            <person name="Chen Y."/>
            <person name="Huang G."/>
            <person name="Zhou Y."/>
            <person name="Zheng Z."/>
            <person name="Qiu Y."/>
        </authorList>
    </citation>
    <scope>NUCLEOTIDE SEQUENCE [LARGE SCALE GENOMIC DNA]</scope>
    <source>
        <strain evidence="2">F231</strain>
    </source>
</reference>
<dbReference type="PROSITE" id="PS51257">
    <property type="entry name" value="PROKAR_LIPOPROTEIN"/>
    <property type="match status" value="1"/>
</dbReference>
<accession>A0AAN7LNH1</accession>
<sequence length="121" mass="12937">MEMRVTKKSNLALCMGLMVMLIAAQPSQAFLGCYAKCFVTCSLTMNLATCALKCMVECIIPHSTITTQSLRNGGPEVTQHFCKLGCSASLCTHISTKTDPAEVKVSKCVDSCSGMCANSKE</sequence>
<protein>
    <recommendedName>
        <fullName evidence="4">Thionin-like protein 2</fullName>
    </recommendedName>
</protein>
<feature type="chain" id="PRO_5042843770" description="Thionin-like protein 2" evidence="1">
    <location>
        <begin position="30"/>
        <end position="121"/>
    </location>
</feature>
<dbReference type="Proteomes" id="UP001346149">
    <property type="component" value="Unassembled WGS sequence"/>
</dbReference>
<comment type="caution">
    <text evidence="2">The sequence shown here is derived from an EMBL/GenBank/DDBJ whole genome shotgun (WGS) entry which is preliminary data.</text>
</comment>
<keyword evidence="1" id="KW-0732">Signal</keyword>
<dbReference type="InterPro" id="IPR038975">
    <property type="entry name" value="THNL"/>
</dbReference>
<keyword evidence="3" id="KW-1185">Reference proteome</keyword>
<gene>
    <name evidence="2" type="ORF">SAY86_011587</name>
</gene>
<evidence type="ECO:0000313" key="2">
    <source>
        <dbReference type="EMBL" id="KAK4787754.1"/>
    </source>
</evidence>
<evidence type="ECO:0008006" key="4">
    <source>
        <dbReference type="Google" id="ProtNLM"/>
    </source>
</evidence>
<feature type="signal peptide" evidence="1">
    <location>
        <begin position="1"/>
        <end position="29"/>
    </location>
</feature>
<evidence type="ECO:0000313" key="3">
    <source>
        <dbReference type="Proteomes" id="UP001346149"/>
    </source>
</evidence>
<name>A0AAN7LNH1_TRANT</name>
<dbReference type="AlphaFoldDB" id="A0AAN7LNH1"/>
<proteinExistence type="predicted"/>
<evidence type="ECO:0000256" key="1">
    <source>
        <dbReference type="SAM" id="SignalP"/>
    </source>
</evidence>